<dbReference type="PROSITE" id="PS51898">
    <property type="entry name" value="TYR_RECOMBINASE"/>
    <property type="match status" value="1"/>
</dbReference>
<evidence type="ECO:0000313" key="4">
    <source>
        <dbReference type="Proteomes" id="UP000282957"/>
    </source>
</evidence>
<dbReference type="GO" id="GO:0003677">
    <property type="term" value="F:DNA binding"/>
    <property type="evidence" value="ECO:0007669"/>
    <property type="project" value="InterPro"/>
</dbReference>
<evidence type="ECO:0000259" key="2">
    <source>
        <dbReference type="PROSITE" id="PS51898"/>
    </source>
</evidence>
<name>A0A437LW05_9PROT</name>
<accession>A0A437LW05</accession>
<dbReference type="SUPFAM" id="SSF56349">
    <property type="entry name" value="DNA breaking-rejoining enzymes"/>
    <property type="match status" value="1"/>
</dbReference>
<gene>
    <name evidence="3" type="ORF">EOD42_25040</name>
</gene>
<sequence>MAIQQSKVAVPPRRTKRPRLEFEQWPASDRAAWEMACKPSGFLSPGGKGANWRPATSDSLIGNYGRWLGFLYNRGWLLDSEAPADRVTQPRILALIGMLQRDYAPVTATVAVSQLLMALNAMCPATDWAWLRNARANLQREALPLRHKSERVQESREIVDLGHQLMQQAEALTMTDPERAANLYRDGFMIALLAMRPFRRRNFLSIEIGRHLLRSGSSWSFSFAAEETKNGRAIAREFPSELLPCLTRYLERHRPCLRRSTKGGSSTDRASAVNRLWISSRGNPMSLTAFARSIAHHTERHFGRAMHPHAFRHSAATSMARVDPAHAYVAMDVLDHADIATTQRHYIAARSERSHELVEALIEERRQAVTGLLTPARKGKVP</sequence>
<protein>
    <recommendedName>
        <fullName evidence="2">Tyr recombinase domain-containing protein</fullName>
    </recommendedName>
</protein>
<reference evidence="3 4" key="1">
    <citation type="submission" date="2019-01" db="EMBL/GenBank/DDBJ databases">
        <authorList>
            <person name="Chen W.-M."/>
        </authorList>
    </citation>
    <scope>NUCLEOTIDE SEQUENCE [LARGE SCALE GENOMIC DNA]</scope>
    <source>
        <strain evidence="3 4">CCP-6</strain>
    </source>
</reference>
<dbReference type="Proteomes" id="UP000282957">
    <property type="component" value="Unassembled WGS sequence"/>
</dbReference>
<dbReference type="EMBL" id="SACL01000018">
    <property type="protein sequence ID" value="RVT89574.1"/>
    <property type="molecule type" value="Genomic_DNA"/>
</dbReference>
<dbReference type="OrthoDB" id="7253740at2"/>
<evidence type="ECO:0000313" key="3">
    <source>
        <dbReference type="EMBL" id="RVT89574.1"/>
    </source>
</evidence>
<feature type="domain" description="Tyr recombinase" evidence="2">
    <location>
        <begin position="156"/>
        <end position="359"/>
    </location>
</feature>
<dbReference type="InterPro" id="IPR013762">
    <property type="entry name" value="Integrase-like_cat_sf"/>
</dbReference>
<dbReference type="GO" id="GO:0015074">
    <property type="term" value="P:DNA integration"/>
    <property type="evidence" value="ECO:0007669"/>
    <property type="project" value="InterPro"/>
</dbReference>
<keyword evidence="4" id="KW-1185">Reference proteome</keyword>
<dbReference type="GO" id="GO:0006310">
    <property type="term" value="P:DNA recombination"/>
    <property type="evidence" value="ECO:0007669"/>
    <property type="project" value="UniProtKB-KW"/>
</dbReference>
<dbReference type="Gene3D" id="1.10.443.10">
    <property type="entry name" value="Intergrase catalytic core"/>
    <property type="match status" value="1"/>
</dbReference>
<dbReference type="InterPro" id="IPR011010">
    <property type="entry name" value="DNA_brk_join_enz"/>
</dbReference>
<dbReference type="AlphaFoldDB" id="A0A437LW05"/>
<dbReference type="InterPro" id="IPR002104">
    <property type="entry name" value="Integrase_catalytic"/>
</dbReference>
<evidence type="ECO:0000256" key="1">
    <source>
        <dbReference type="ARBA" id="ARBA00023172"/>
    </source>
</evidence>
<comment type="caution">
    <text evidence="3">The sequence shown here is derived from an EMBL/GenBank/DDBJ whole genome shotgun (WGS) entry which is preliminary data.</text>
</comment>
<dbReference type="RefSeq" id="WP_127790346.1">
    <property type="nucleotide sequence ID" value="NZ_SACL01000018.1"/>
</dbReference>
<organism evidence="3 4">
    <name type="scientific">Rhodovarius crocodyli</name>
    <dbReference type="NCBI Taxonomy" id="1979269"/>
    <lineage>
        <taxon>Bacteria</taxon>
        <taxon>Pseudomonadati</taxon>
        <taxon>Pseudomonadota</taxon>
        <taxon>Alphaproteobacteria</taxon>
        <taxon>Acetobacterales</taxon>
        <taxon>Roseomonadaceae</taxon>
        <taxon>Rhodovarius</taxon>
    </lineage>
</organism>
<proteinExistence type="predicted"/>
<keyword evidence="1" id="KW-0233">DNA recombination</keyword>
<dbReference type="Pfam" id="PF00589">
    <property type="entry name" value="Phage_integrase"/>
    <property type="match status" value="1"/>
</dbReference>
<dbReference type="CDD" id="cd00397">
    <property type="entry name" value="DNA_BRE_C"/>
    <property type="match status" value="1"/>
</dbReference>